<dbReference type="Proteomes" id="UP000814033">
    <property type="component" value="Unassembled WGS sequence"/>
</dbReference>
<sequence length="196" mass="21364">MATTEYDLPVDAGVAELNISKELYCVAGAAVVPDRTTGDAAVVPDCASKDIAGTCCGSEADVGSDRASAAEHPLNAAQDSTSALMRNVHFYLCKTRYYLDISMSGLLKAHTFCSADAYLKWLVPFLFFFFLRPMYVFLEIAIVVVEDRSDDFGETKAVSAQFSEDYERICDLRVTLSSGRRKNGTQSSSHPTTNVV</sequence>
<keyword evidence="2" id="KW-1185">Reference proteome</keyword>
<evidence type="ECO:0000313" key="1">
    <source>
        <dbReference type="EMBL" id="KAI0039809.1"/>
    </source>
</evidence>
<accession>A0ACB8R6W3</accession>
<dbReference type="EMBL" id="MU276261">
    <property type="protein sequence ID" value="KAI0039809.1"/>
    <property type="molecule type" value="Genomic_DNA"/>
</dbReference>
<evidence type="ECO:0000313" key="2">
    <source>
        <dbReference type="Proteomes" id="UP000814033"/>
    </source>
</evidence>
<protein>
    <submittedName>
        <fullName evidence="1">Uncharacterized protein</fullName>
    </submittedName>
</protein>
<name>A0ACB8R6W3_9AGAM</name>
<gene>
    <name evidence="1" type="ORF">FA95DRAFT_1577359</name>
</gene>
<organism evidence="1 2">
    <name type="scientific">Auriscalpium vulgare</name>
    <dbReference type="NCBI Taxonomy" id="40419"/>
    <lineage>
        <taxon>Eukaryota</taxon>
        <taxon>Fungi</taxon>
        <taxon>Dikarya</taxon>
        <taxon>Basidiomycota</taxon>
        <taxon>Agaricomycotina</taxon>
        <taxon>Agaricomycetes</taxon>
        <taxon>Russulales</taxon>
        <taxon>Auriscalpiaceae</taxon>
        <taxon>Auriscalpium</taxon>
    </lineage>
</organism>
<reference evidence="1" key="2">
    <citation type="journal article" date="2022" name="New Phytol.">
        <title>Evolutionary transition to the ectomycorrhizal habit in the genomes of a hyperdiverse lineage of mushroom-forming fungi.</title>
        <authorList>
            <person name="Looney B."/>
            <person name="Miyauchi S."/>
            <person name="Morin E."/>
            <person name="Drula E."/>
            <person name="Courty P.E."/>
            <person name="Kohler A."/>
            <person name="Kuo A."/>
            <person name="LaButti K."/>
            <person name="Pangilinan J."/>
            <person name="Lipzen A."/>
            <person name="Riley R."/>
            <person name="Andreopoulos W."/>
            <person name="He G."/>
            <person name="Johnson J."/>
            <person name="Nolan M."/>
            <person name="Tritt A."/>
            <person name="Barry K.W."/>
            <person name="Grigoriev I.V."/>
            <person name="Nagy L.G."/>
            <person name="Hibbett D."/>
            <person name="Henrissat B."/>
            <person name="Matheny P.B."/>
            <person name="Labbe J."/>
            <person name="Martin F.M."/>
        </authorList>
    </citation>
    <scope>NUCLEOTIDE SEQUENCE</scope>
    <source>
        <strain evidence="1">FP105234-sp</strain>
    </source>
</reference>
<reference evidence="1" key="1">
    <citation type="submission" date="2021-02" db="EMBL/GenBank/DDBJ databases">
        <authorList>
            <consortium name="DOE Joint Genome Institute"/>
            <person name="Ahrendt S."/>
            <person name="Looney B.P."/>
            <person name="Miyauchi S."/>
            <person name="Morin E."/>
            <person name="Drula E."/>
            <person name="Courty P.E."/>
            <person name="Chicoki N."/>
            <person name="Fauchery L."/>
            <person name="Kohler A."/>
            <person name="Kuo A."/>
            <person name="Labutti K."/>
            <person name="Pangilinan J."/>
            <person name="Lipzen A."/>
            <person name="Riley R."/>
            <person name="Andreopoulos W."/>
            <person name="He G."/>
            <person name="Johnson J."/>
            <person name="Barry K.W."/>
            <person name="Grigoriev I.V."/>
            <person name="Nagy L."/>
            <person name="Hibbett D."/>
            <person name="Henrissat B."/>
            <person name="Matheny P.B."/>
            <person name="Labbe J."/>
            <person name="Martin F."/>
        </authorList>
    </citation>
    <scope>NUCLEOTIDE SEQUENCE</scope>
    <source>
        <strain evidence="1">FP105234-sp</strain>
    </source>
</reference>
<comment type="caution">
    <text evidence="1">The sequence shown here is derived from an EMBL/GenBank/DDBJ whole genome shotgun (WGS) entry which is preliminary data.</text>
</comment>
<proteinExistence type="predicted"/>